<proteinExistence type="predicted"/>
<name>A0A8D8ZA83_9HEMI</name>
<reference evidence="1" key="1">
    <citation type="submission" date="2021-05" db="EMBL/GenBank/DDBJ databases">
        <authorList>
            <person name="Alioto T."/>
            <person name="Alioto T."/>
            <person name="Gomez Garrido J."/>
        </authorList>
    </citation>
    <scope>NUCLEOTIDE SEQUENCE</scope>
</reference>
<protein>
    <submittedName>
        <fullName evidence="1">Uncharacterized protein</fullName>
    </submittedName>
</protein>
<evidence type="ECO:0000313" key="1">
    <source>
        <dbReference type="EMBL" id="CAG6742432.1"/>
    </source>
</evidence>
<accession>A0A8D8ZA83</accession>
<organism evidence="1">
    <name type="scientific">Cacopsylla melanoneura</name>
    <dbReference type="NCBI Taxonomy" id="428564"/>
    <lineage>
        <taxon>Eukaryota</taxon>
        <taxon>Metazoa</taxon>
        <taxon>Ecdysozoa</taxon>
        <taxon>Arthropoda</taxon>
        <taxon>Hexapoda</taxon>
        <taxon>Insecta</taxon>
        <taxon>Pterygota</taxon>
        <taxon>Neoptera</taxon>
        <taxon>Paraneoptera</taxon>
        <taxon>Hemiptera</taxon>
        <taxon>Sternorrhyncha</taxon>
        <taxon>Psylloidea</taxon>
        <taxon>Psyllidae</taxon>
        <taxon>Psyllinae</taxon>
        <taxon>Cacopsylla</taxon>
    </lineage>
</organism>
<dbReference type="AlphaFoldDB" id="A0A8D8ZA83"/>
<dbReference type="EMBL" id="HBUF01435534">
    <property type="protein sequence ID" value="CAG6742432.1"/>
    <property type="molecule type" value="Transcribed_RNA"/>
</dbReference>
<sequence length="114" mass="12320">MSDLERTGAMCSLLKIKLCPACKSGSDQLVSATMAGSGSRHWPTMRTRVPSVQESSCPANPAIIFRSINESGSAAAQFCRIQSLSFRLMRTRLLNTKGKGQIVNKDYVLGSVPN</sequence>